<dbReference type="EMBL" id="MHTS01000023">
    <property type="protein sequence ID" value="OHA63974.1"/>
    <property type="molecule type" value="Genomic_DNA"/>
</dbReference>
<organism evidence="1 2">
    <name type="scientific">Candidatus Wildermuthbacteria bacterium RIFCSPHIGHO2_01_FULL_48_27b</name>
    <dbReference type="NCBI Taxonomy" id="1802447"/>
    <lineage>
        <taxon>Bacteria</taxon>
        <taxon>Candidatus Wildermuthiibacteriota</taxon>
    </lineage>
</organism>
<protein>
    <submittedName>
        <fullName evidence="1">Uncharacterized protein</fullName>
    </submittedName>
</protein>
<evidence type="ECO:0000313" key="1">
    <source>
        <dbReference type="EMBL" id="OHA63974.1"/>
    </source>
</evidence>
<dbReference type="AlphaFoldDB" id="A0A1G2QTN3"/>
<accession>A0A1G2QTN3</accession>
<comment type="caution">
    <text evidence="1">The sequence shown here is derived from an EMBL/GenBank/DDBJ whole genome shotgun (WGS) entry which is preliminary data.</text>
</comment>
<dbReference type="Proteomes" id="UP000178170">
    <property type="component" value="Unassembled WGS sequence"/>
</dbReference>
<evidence type="ECO:0000313" key="2">
    <source>
        <dbReference type="Proteomes" id="UP000178170"/>
    </source>
</evidence>
<gene>
    <name evidence="1" type="ORF">A2843_01540</name>
</gene>
<sequence>MNVERLLEESKTIAVVLPLGAPANDTQEALLLACGLKKLGKQVSIEHSQAPLEAPSPNERTFVVSLKGLAPRVARLRYEKDAKDLKLYFTLSRGELFPEALSLQLQNQADLTIIVGDQPLERNNGQLPSVNVLSAGEAKQSLLNLLRSQENAQARLLGMALSQLEYISRLDLYLIALHEEHLQSMNLEYKNLPLLIPDLRGSFGDQSSYLFLFDSPFGAQGMLWSSSPNLRTKLRDMSGGQQKGFWVLLRPTPLSSEQLKHAFLS</sequence>
<proteinExistence type="predicted"/>
<name>A0A1G2QTN3_9BACT</name>
<reference evidence="1 2" key="1">
    <citation type="journal article" date="2016" name="Nat. Commun.">
        <title>Thousands of microbial genomes shed light on interconnected biogeochemical processes in an aquifer system.</title>
        <authorList>
            <person name="Anantharaman K."/>
            <person name="Brown C.T."/>
            <person name="Hug L.A."/>
            <person name="Sharon I."/>
            <person name="Castelle C.J."/>
            <person name="Probst A.J."/>
            <person name="Thomas B.C."/>
            <person name="Singh A."/>
            <person name="Wilkins M.J."/>
            <person name="Karaoz U."/>
            <person name="Brodie E.L."/>
            <person name="Williams K.H."/>
            <person name="Hubbard S.S."/>
            <person name="Banfield J.F."/>
        </authorList>
    </citation>
    <scope>NUCLEOTIDE SEQUENCE [LARGE SCALE GENOMIC DNA]</scope>
</reference>